<dbReference type="InterPro" id="IPR029016">
    <property type="entry name" value="GAF-like_dom_sf"/>
</dbReference>
<organism evidence="1 2">
    <name type="scientific">Candidatus Methylobacter titanis</name>
    <dbReference type="NCBI Taxonomy" id="3053457"/>
    <lineage>
        <taxon>Bacteria</taxon>
        <taxon>Pseudomonadati</taxon>
        <taxon>Pseudomonadota</taxon>
        <taxon>Gammaproteobacteria</taxon>
        <taxon>Methylococcales</taxon>
        <taxon>Methylococcaceae</taxon>
        <taxon>Methylobacter</taxon>
    </lineage>
</organism>
<accession>A0AA43Q7Y7</accession>
<gene>
    <name evidence="1" type="ORF">PSU93_09830</name>
</gene>
<dbReference type="Proteomes" id="UP001160519">
    <property type="component" value="Unassembled WGS sequence"/>
</dbReference>
<dbReference type="InterPro" id="IPR007435">
    <property type="entry name" value="DUF484"/>
</dbReference>
<dbReference type="PANTHER" id="PTHR38765">
    <property type="entry name" value="DUF484 DOMAIN-CONTAINING PROTEIN"/>
    <property type="match status" value="1"/>
</dbReference>
<dbReference type="PANTHER" id="PTHR38765:SF1">
    <property type="entry name" value="DUF484 DOMAIN-CONTAINING PROTEIN"/>
    <property type="match status" value="1"/>
</dbReference>
<dbReference type="Pfam" id="PF04340">
    <property type="entry name" value="DUF484"/>
    <property type="match status" value="1"/>
</dbReference>
<comment type="caution">
    <text evidence="1">The sequence shown here is derived from an EMBL/GenBank/DDBJ whole genome shotgun (WGS) entry which is preliminary data.</text>
</comment>
<name>A0AA43Q7Y7_9GAMM</name>
<protein>
    <submittedName>
        <fullName evidence="1">DUF484 family protein</fullName>
    </submittedName>
</protein>
<evidence type="ECO:0000313" key="1">
    <source>
        <dbReference type="EMBL" id="MDI1231436.1"/>
    </source>
</evidence>
<dbReference type="Gene3D" id="3.30.450.40">
    <property type="match status" value="1"/>
</dbReference>
<evidence type="ECO:0000313" key="2">
    <source>
        <dbReference type="Proteomes" id="UP001160519"/>
    </source>
</evidence>
<keyword evidence="2" id="KW-1185">Reference proteome</keyword>
<sequence>MNELITEITPTQVENYLRKHPEFFHQHLNLLEHLSIPHPSGTAVSLISKQLELFRNRHHDMENQLTALIEIARDNDTSLIRMHKLTLALLEATTLEDAVANLDVVLSEYFLVDFVAVRIIKHHPDSATMTNLFIEPDSKDLEPFASELAGNQPKCGRPTLAQAKVLFGESAFEVKSCAIIPLAFTELEGILAIGSREDGRFHYSMGNLFLNHMSEIIGTRLINLLQERKLNLQDVGEVREEAEAFN</sequence>
<reference evidence="1" key="1">
    <citation type="submission" date="2023-01" db="EMBL/GenBank/DDBJ databases">
        <title>Biogeochemical cycle of methane in antarctic sediments.</title>
        <authorList>
            <person name="Roldan D.M."/>
            <person name="Menes R.J."/>
        </authorList>
    </citation>
    <scope>NUCLEOTIDE SEQUENCE [LARGE SCALE GENOMIC DNA]</scope>
    <source>
        <strain evidence="1">K-2018 MAG008</strain>
    </source>
</reference>
<dbReference type="AlphaFoldDB" id="A0AA43Q7Y7"/>
<dbReference type="EMBL" id="JAQSDF010000029">
    <property type="protein sequence ID" value="MDI1231436.1"/>
    <property type="molecule type" value="Genomic_DNA"/>
</dbReference>
<proteinExistence type="predicted"/>